<dbReference type="EMBL" id="JRLV01000007">
    <property type="protein sequence ID" value="KGO81586.1"/>
    <property type="molecule type" value="Genomic_DNA"/>
</dbReference>
<evidence type="ECO:0000313" key="3">
    <source>
        <dbReference type="EMBL" id="KGO81586.1"/>
    </source>
</evidence>
<sequence length="550" mass="59128">MKTYITKIGILFAFVAVLWGCQDDDSTFGDITAPTNLTINYDIVGQDAENPDGDGSGLVNFTATADNAISYKYLFSDGSSAVSASGVYAKRFTQNGVNTYTVTVLANGTGGVTTSTSIEVTVFSNFSDDEAVQFLTAGTSKVWYWYAAAPGHLGVGPNDTSENTGVPSYYAAAPFEKAGAPSSSCLYDNVLTFSLDNGIIKYTLDNGGNTFFNSSFNSVGGSTATDDQCLAYDTSGEKVVSLGPSSSLVPEDQKRGTVMDFSDNGFMGYYIGTSTYEILSITENEMHVRAVMGGNDALAWYHIFTTTPVDEQGNSGGEEPDYDTLVWSDEFDVDGAPNPDNWTMEIGNGDSGWGNNEAQYYLADNAVVEGGMLKITAKAESSNGFDYTSARMKTEGHFDFTYGKVEIRAKLPTGAGTWPALWMLGSDYATNTWPGCGEIDIMEHVGNDQNTIHGTLHYPGNSGGNGNTGSTTVAGVSDEFHIYSVIWSPTKIRFFVDDVEFHSYDNVSSSPFNSDFFLIFNVAMGGNFGGEIDPGFTQSTMEVDYVKVYQ</sequence>
<dbReference type="STRING" id="1406840.Q763_08055"/>
<dbReference type="InterPro" id="IPR000757">
    <property type="entry name" value="Beta-glucanase-like"/>
</dbReference>
<dbReference type="GO" id="GO:0005975">
    <property type="term" value="P:carbohydrate metabolic process"/>
    <property type="evidence" value="ECO:0007669"/>
    <property type="project" value="InterPro"/>
</dbReference>
<dbReference type="RefSeq" id="WP_035132948.1">
    <property type="nucleotide sequence ID" value="NZ_JRLV01000007.1"/>
</dbReference>
<comment type="similarity">
    <text evidence="1">Belongs to the glycosyl hydrolase 16 family.</text>
</comment>
<dbReference type="eggNOG" id="COG2273">
    <property type="taxonomic scope" value="Bacteria"/>
</dbReference>
<evidence type="ECO:0000259" key="2">
    <source>
        <dbReference type="PROSITE" id="PS51762"/>
    </source>
</evidence>
<feature type="domain" description="GH16" evidence="2">
    <location>
        <begin position="302"/>
        <end position="550"/>
    </location>
</feature>
<dbReference type="PANTHER" id="PTHR10963">
    <property type="entry name" value="GLYCOSYL HYDROLASE-RELATED"/>
    <property type="match status" value="1"/>
</dbReference>
<proteinExistence type="inferred from homology"/>
<dbReference type="CDD" id="cd08023">
    <property type="entry name" value="GH16_laminarinase_like"/>
    <property type="match status" value="1"/>
</dbReference>
<dbReference type="Gene3D" id="2.60.120.200">
    <property type="match status" value="1"/>
</dbReference>
<reference evidence="3 4" key="1">
    <citation type="submission" date="2013-09" db="EMBL/GenBank/DDBJ databases">
        <authorList>
            <person name="Zeng Z."/>
            <person name="Chen C."/>
        </authorList>
    </citation>
    <scope>NUCLEOTIDE SEQUENCE [LARGE SCALE GENOMIC DNA]</scope>
    <source>
        <strain evidence="3 4">F44-8</strain>
    </source>
</reference>
<dbReference type="PROSITE" id="PS51762">
    <property type="entry name" value="GH16_2"/>
    <property type="match status" value="1"/>
</dbReference>
<organism evidence="3 4">
    <name type="scientific">Flavobacterium beibuense F44-8</name>
    <dbReference type="NCBI Taxonomy" id="1406840"/>
    <lineage>
        <taxon>Bacteria</taxon>
        <taxon>Pseudomonadati</taxon>
        <taxon>Bacteroidota</taxon>
        <taxon>Flavobacteriia</taxon>
        <taxon>Flavobacteriales</taxon>
        <taxon>Flavobacteriaceae</taxon>
        <taxon>Flavobacterium</taxon>
    </lineage>
</organism>
<gene>
    <name evidence="3" type="ORF">Q763_08055</name>
</gene>
<evidence type="ECO:0000313" key="4">
    <source>
        <dbReference type="Proteomes" id="UP000030129"/>
    </source>
</evidence>
<dbReference type="SUPFAM" id="SSF49899">
    <property type="entry name" value="Concanavalin A-like lectins/glucanases"/>
    <property type="match status" value="1"/>
</dbReference>
<dbReference type="InterPro" id="IPR013783">
    <property type="entry name" value="Ig-like_fold"/>
</dbReference>
<dbReference type="Pfam" id="PF00722">
    <property type="entry name" value="Glyco_hydro_16"/>
    <property type="match status" value="1"/>
</dbReference>
<dbReference type="InterPro" id="IPR035986">
    <property type="entry name" value="PKD_dom_sf"/>
</dbReference>
<keyword evidence="4" id="KW-1185">Reference proteome</keyword>
<dbReference type="InterPro" id="IPR013320">
    <property type="entry name" value="ConA-like_dom_sf"/>
</dbReference>
<dbReference type="InterPro" id="IPR050546">
    <property type="entry name" value="Glycosyl_Hydrlase_16"/>
</dbReference>
<dbReference type="SUPFAM" id="SSF49299">
    <property type="entry name" value="PKD domain"/>
    <property type="match status" value="1"/>
</dbReference>
<dbReference type="Gene3D" id="2.60.40.10">
    <property type="entry name" value="Immunoglobulins"/>
    <property type="match status" value="1"/>
</dbReference>
<dbReference type="GO" id="GO:0004553">
    <property type="term" value="F:hydrolase activity, hydrolyzing O-glycosyl compounds"/>
    <property type="evidence" value="ECO:0007669"/>
    <property type="project" value="InterPro"/>
</dbReference>
<dbReference type="Proteomes" id="UP000030129">
    <property type="component" value="Unassembled WGS sequence"/>
</dbReference>
<comment type="caution">
    <text evidence="3">The sequence shown here is derived from an EMBL/GenBank/DDBJ whole genome shotgun (WGS) entry which is preliminary data.</text>
</comment>
<name>A0A0A2LQH6_9FLAO</name>
<dbReference type="PANTHER" id="PTHR10963:SF55">
    <property type="entry name" value="GLYCOSIDE HYDROLASE FAMILY 16 PROTEIN"/>
    <property type="match status" value="1"/>
</dbReference>
<protein>
    <recommendedName>
        <fullName evidence="2">GH16 domain-containing protein</fullName>
    </recommendedName>
</protein>
<accession>A0A0A2LQH6</accession>
<dbReference type="AlphaFoldDB" id="A0A0A2LQH6"/>
<dbReference type="CDD" id="cd00146">
    <property type="entry name" value="PKD"/>
    <property type="match status" value="1"/>
</dbReference>
<evidence type="ECO:0000256" key="1">
    <source>
        <dbReference type="ARBA" id="ARBA00006865"/>
    </source>
</evidence>